<dbReference type="EMBL" id="JGYS01000016">
    <property type="protein sequence ID" value="KFI52521.1"/>
    <property type="molecule type" value="Genomic_DNA"/>
</dbReference>
<feature type="domain" description="Glycoside hydrolase family 2 catalytic" evidence="7">
    <location>
        <begin position="296"/>
        <end position="619"/>
    </location>
</feature>
<dbReference type="InterPro" id="IPR006104">
    <property type="entry name" value="Glyco_hydro_2_N"/>
</dbReference>
<dbReference type="Gene3D" id="2.60.120.260">
    <property type="entry name" value="Galactose-binding domain-like"/>
    <property type="match status" value="1"/>
</dbReference>
<dbReference type="Pfam" id="PF02837">
    <property type="entry name" value="Glyco_hydro_2_N"/>
    <property type="match status" value="1"/>
</dbReference>
<dbReference type="PRINTS" id="PR00132">
    <property type="entry name" value="GLHYDRLASE2"/>
</dbReference>
<comment type="caution">
    <text evidence="9">The sequence shown here is derived from an EMBL/GenBank/DDBJ whole genome shotgun (WGS) entry which is preliminary data.</text>
</comment>
<proteinExistence type="inferred from homology"/>
<dbReference type="GO" id="GO:0005975">
    <property type="term" value="P:carbohydrate metabolic process"/>
    <property type="evidence" value="ECO:0007669"/>
    <property type="project" value="InterPro"/>
</dbReference>
<dbReference type="STRING" id="1437609.BCAL_1854"/>
<dbReference type="InterPro" id="IPR006102">
    <property type="entry name" value="Ig-like_GH2"/>
</dbReference>
<evidence type="ECO:0000313" key="10">
    <source>
        <dbReference type="Proteomes" id="UP000029072"/>
    </source>
</evidence>
<evidence type="ECO:0000256" key="1">
    <source>
        <dbReference type="ARBA" id="ARBA00007401"/>
    </source>
</evidence>
<gene>
    <name evidence="9" type="ORF">BCAL_1854</name>
</gene>
<reference evidence="9 10" key="1">
    <citation type="submission" date="2014-03" db="EMBL/GenBank/DDBJ databases">
        <title>Genomics of Bifidobacteria.</title>
        <authorList>
            <person name="Ventura M."/>
            <person name="Milani C."/>
            <person name="Lugli G.A."/>
        </authorList>
    </citation>
    <scope>NUCLEOTIDE SEQUENCE [LARGE SCALE GENOMIC DNA]</scope>
    <source>
        <strain evidence="9 10">DSM 23973</strain>
    </source>
</reference>
<dbReference type="InterPro" id="IPR023232">
    <property type="entry name" value="Glyco_hydro_2_AS"/>
</dbReference>
<dbReference type="Gene3D" id="2.60.40.10">
    <property type="entry name" value="Immunoglobulins"/>
    <property type="match status" value="1"/>
</dbReference>
<evidence type="ECO:0000259" key="7">
    <source>
        <dbReference type="Pfam" id="PF02836"/>
    </source>
</evidence>
<dbReference type="GO" id="GO:0019391">
    <property type="term" value="P:glucuronoside catabolic process"/>
    <property type="evidence" value="ECO:0007669"/>
    <property type="project" value="TreeGrafter"/>
</dbReference>
<evidence type="ECO:0000259" key="6">
    <source>
        <dbReference type="Pfam" id="PF00703"/>
    </source>
</evidence>
<dbReference type="SUPFAM" id="SSF49785">
    <property type="entry name" value="Galactose-binding domain-like"/>
    <property type="match status" value="1"/>
</dbReference>
<evidence type="ECO:0000256" key="3">
    <source>
        <dbReference type="ARBA" id="ARBA00016205"/>
    </source>
</evidence>
<feature type="domain" description="Glycoside hydrolase family 2 immunoglobulin-like beta-sandwich" evidence="6">
    <location>
        <begin position="194"/>
        <end position="294"/>
    </location>
</feature>
<dbReference type="SUPFAM" id="SSF49303">
    <property type="entry name" value="beta-Galactosidase/glucuronidase domain"/>
    <property type="match status" value="1"/>
</dbReference>
<dbReference type="NCBIfam" id="NF007538">
    <property type="entry name" value="PRK10150.1"/>
    <property type="match status" value="1"/>
</dbReference>
<dbReference type="PANTHER" id="PTHR10066:SF67">
    <property type="entry name" value="BETA-GLUCURONIDASE"/>
    <property type="match status" value="1"/>
</dbReference>
<dbReference type="InterPro" id="IPR036156">
    <property type="entry name" value="Beta-gal/glucu_dom_sf"/>
</dbReference>
<dbReference type="AlphaFoldDB" id="A0A087A171"/>
<dbReference type="eggNOG" id="COG3250">
    <property type="taxonomic scope" value="Bacteria"/>
</dbReference>
<dbReference type="PANTHER" id="PTHR10066">
    <property type="entry name" value="BETA-GLUCURONIDASE"/>
    <property type="match status" value="1"/>
</dbReference>
<dbReference type="PROSITE" id="PS00608">
    <property type="entry name" value="GLYCOSYL_HYDROL_F2_2"/>
    <property type="match status" value="1"/>
</dbReference>
<comment type="similarity">
    <text evidence="1">Belongs to the glycosyl hydrolase 2 family.</text>
</comment>
<dbReference type="InterPro" id="IPR006103">
    <property type="entry name" value="Glyco_hydro_2_cat"/>
</dbReference>
<dbReference type="InterPro" id="IPR013783">
    <property type="entry name" value="Ig-like_fold"/>
</dbReference>
<dbReference type="Gene3D" id="3.20.20.80">
    <property type="entry name" value="Glycosidases"/>
    <property type="match status" value="1"/>
</dbReference>
<dbReference type="GO" id="GO:0004566">
    <property type="term" value="F:beta-glucuronidase activity"/>
    <property type="evidence" value="ECO:0007669"/>
    <property type="project" value="UniProtKB-EC"/>
</dbReference>
<evidence type="ECO:0000256" key="5">
    <source>
        <dbReference type="ARBA" id="ARBA00023295"/>
    </source>
</evidence>
<evidence type="ECO:0000259" key="8">
    <source>
        <dbReference type="Pfam" id="PF02837"/>
    </source>
</evidence>
<evidence type="ECO:0000313" key="9">
    <source>
        <dbReference type="EMBL" id="KFI52521.1"/>
    </source>
</evidence>
<dbReference type="SUPFAM" id="SSF51445">
    <property type="entry name" value="(Trans)glycosidases"/>
    <property type="match status" value="1"/>
</dbReference>
<dbReference type="FunFam" id="3.20.20.80:FF:000080">
    <property type="entry name" value="Beta-glucuronidase UidA"/>
    <property type="match status" value="1"/>
</dbReference>
<dbReference type="InterPro" id="IPR008979">
    <property type="entry name" value="Galactose-bd-like_sf"/>
</dbReference>
<dbReference type="Pfam" id="PF02836">
    <property type="entry name" value="Glyco_hydro_2_C"/>
    <property type="match status" value="1"/>
</dbReference>
<dbReference type="InterPro" id="IPR017853">
    <property type="entry name" value="GH"/>
</dbReference>
<organism evidence="9 10">
    <name type="scientific">Bifidobacterium callitrichos DSM 23973</name>
    <dbReference type="NCBI Taxonomy" id="1437609"/>
    <lineage>
        <taxon>Bacteria</taxon>
        <taxon>Bacillati</taxon>
        <taxon>Actinomycetota</taxon>
        <taxon>Actinomycetes</taxon>
        <taxon>Bifidobacteriales</taxon>
        <taxon>Bifidobacteriaceae</taxon>
        <taxon>Bifidobacterium</taxon>
    </lineage>
</organism>
<keyword evidence="5 9" id="KW-0326">Glycosidase</keyword>
<name>A0A087A171_9BIFI</name>
<protein>
    <recommendedName>
        <fullName evidence="3">Beta-glucuronidase</fullName>
        <ecNumber evidence="2">3.2.1.31</ecNumber>
    </recommendedName>
</protein>
<dbReference type="Pfam" id="PF00703">
    <property type="entry name" value="Glyco_hydro_2"/>
    <property type="match status" value="1"/>
</dbReference>
<keyword evidence="4 9" id="KW-0378">Hydrolase</keyword>
<sequence>MMTMTNDGALLYPQVTATRRMQSLDGMWRFRFDPESAGERDGWPDSGLPDAAQVPVPASFNDLFTDKASREYTGDFWYETEFVAPGEWREKDLFLRFDAATHRADVFVNGVHVGSHEGGFTPFAVRVNDAVRWNETNRLVVRLNNELSHASLPAGTTGKLPDGMKVSGPYFDFFNYAGLQRPVRLIAVPAEAVTGYTTTYELHKDGSAIVHYTVGTRGLRSEDTLRVRLIDEVGSVVADAQGVEGELVVAHARLWDVRDAHLYRIEFTILDGTGNAAAADGGVIDEYHDEIGIRTVEVRGREILLNGRPVYLRGFGRHEDSAINGRGENLAVVTRDFELMKWCGANSFRTSHYPYSEEELRLADREGFLVIDEVAAVGFMKSLMNFLDAANDDDEHRGRGFFDDPDVMTSTLQVHRAALDELFTRDRNHPSVIMWSLMNEPDSASEAAVPYFQAVFDHARTLDPQHRPLTYTNLMMAAAGRDRCHGFADVICLNRYYGWYVQGGYQLSGAKAAFMTEMDRWMQVEPDKPFVFTEYGADTAAGVHKLPSVQWSEEYQCEYLRMQHEVFDAYPAVVGEQMWNLCDFQTGEGIMRVDGNRKGAFTRDRQPKAAAFLLRERWSDAARFADATMPDCRS</sequence>
<dbReference type="InterPro" id="IPR006101">
    <property type="entry name" value="Glyco_hydro_2"/>
</dbReference>
<dbReference type="EC" id="3.2.1.31" evidence="2"/>
<accession>A0A087A171</accession>
<dbReference type="GO" id="GO:0030246">
    <property type="term" value="F:carbohydrate binding"/>
    <property type="evidence" value="ECO:0007669"/>
    <property type="project" value="TreeGrafter"/>
</dbReference>
<feature type="domain" description="Glycosyl hydrolases family 2 sugar binding" evidence="8">
    <location>
        <begin position="21"/>
        <end position="189"/>
    </location>
</feature>
<dbReference type="RefSeq" id="WP_052118979.1">
    <property type="nucleotide sequence ID" value="NZ_JDUV01000002.1"/>
</dbReference>
<evidence type="ECO:0000256" key="4">
    <source>
        <dbReference type="ARBA" id="ARBA00022801"/>
    </source>
</evidence>
<dbReference type="Proteomes" id="UP000029072">
    <property type="component" value="Unassembled WGS sequence"/>
</dbReference>
<evidence type="ECO:0000256" key="2">
    <source>
        <dbReference type="ARBA" id="ARBA00012761"/>
    </source>
</evidence>